<evidence type="ECO:0000256" key="2">
    <source>
        <dbReference type="ARBA" id="ARBA00022475"/>
    </source>
</evidence>
<keyword evidence="6 8" id="KW-0472">Membrane</keyword>
<dbReference type="Pfam" id="PF09594">
    <property type="entry name" value="GT87"/>
    <property type="match status" value="1"/>
</dbReference>
<accession>A0A4R0P8L0</accession>
<dbReference type="AlphaFoldDB" id="A0A4R0P8L0"/>
<keyword evidence="3" id="KW-0808">Transferase</keyword>
<feature type="transmembrane region" description="Helical" evidence="8">
    <location>
        <begin position="357"/>
        <end position="383"/>
    </location>
</feature>
<feature type="transmembrane region" description="Helical" evidence="8">
    <location>
        <begin position="141"/>
        <end position="174"/>
    </location>
</feature>
<evidence type="ECO:0000256" key="7">
    <source>
        <dbReference type="ARBA" id="ARBA00024033"/>
    </source>
</evidence>
<dbReference type="InterPro" id="IPR018584">
    <property type="entry name" value="GT87"/>
</dbReference>
<dbReference type="Proteomes" id="UP000291301">
    <property type="component" value="Unassembled WGS sequence"/>
</dbReference>
<comment type="caution">
    <text evidence="9">The sequence shown here is derived from an EMBL/GenBank/DDBJ whole genome shotgun (WGS) entry which is preliminary data.</text>
</comment>
<dbReference type="RefSeq" id="WP_131570126.1">
    <property type="nucleotide sequence ID" value="NZ_JAINFK010000005.1"/>
</dbReference>
<feature type="transmembrane region" description="Helical" evidence="8">
    <location>
        <begin position="274"/>
        <end position="295"/>
    </location>
</feature>
<evidence type="ECO:0000256" key="4">
    <source>
        <dbReference type="ARBA" id="ARBA00022692"/>
    </source>
</evidence>
<feature type="transmembrane region" description="Helical" evidence="8">
    <location>
        <begin position="21"/>
        <end position="38"/>
    </location>
</feature>
<keyword evidence="4 8" id="KW-0812">Transmembrane</keyword>
<evidence type="ECO:0000256" key="6">
    <source>
        <dbReference type="ARBA" id="ARBA00023136"/>
    </source>
</evidence>
<evidence type="ECO:0000313" key="10">
    <source>
        <dbReference type="Proteomes" id="UP000291301"/>
    </source>
</evidence>
<keyword evidence="10" id="KW-1185">Reference proteome</keyword>
<name>A0A4R0P8L0_9HYPH</name>
<comment type="similarity">
    <text evidence="7">Belongs to the glycosyltransferase 87 family.</text>
</comment>
<gene>
    <name evidence="9" type="ORF">E0D97_14320</name>
</gene>
<dbReference type="EMBL" id="SJST01000006">
    <property type="protein sequence ID" value="TCD13175.1"/>
    <property type="molecule type" value="Genomic_DNA"/>
</dbReference>
<feature type="transmembrane region" description="Helical" evidence="8">
    <location>
        <begin position="100"/>
        <end position="129"/>
    </location>
</feature>
<sequence length="405" mass="43551">MRVLESVRSGAWVNRDRLVTYPLLGLAVTFFATGYVILANNGALPNGSPFGSDYVSFWVAAREVLAGRPEVPYSMPLFAQAQNAVFGDGNFYAFFYPPPYLAYLVPFGTLSYFPSLFLWLGLTFATALWTLVRITGYRWEVILIALAFPVTFLTIAHGQNAFLSAALFGGALVLLPTRPIVAGILIGLLTFKPQLGLLIPLALISSTNWRAFATATVTTALATGSSVILFGVETFSAFLAQGSYAMETLREGHVAWEKMVSVYAMMRVAGAPDIPAMAVQLLVSAIVAVIVIRAWRFGGGFSHEERSAMLLIGSLLATPFSLNYDLFLLAPAVAFLASDGLRNGFPSYRLSLLAATYLFPIVVLLFMAGGISIAPVVLCLLFGHVAFSPGSTRAVRTTQSTAPAK</sequence>
<organism evidence="9 10">
    <name type="scientific">Oricola cellulosilytica</name>
    <dbReference type="NCBI Taxonomy" id="1429082"/>
    <lineage>
        <taxon>Bacteria</taxon>
        <taxon>Pseudomonadati</taxon>
        <taxon>Pseudomonadota</taxon>
        <taxon>Alphaproteobacteria</taxon>
        <taxon>Hyphomicrobiales</taxon>
        <taxon>Ahrensiaceae</taxon>
        <taxon>Oricola</taxon>
    </lineage>
</organism>
<feature type="transmembrane region" description="Helical" evidence="8">
    <location>
        <begin position="211"/>
        <end position="232"/>
    </location>
</feature>
<evidence type="ECO:0000256" key="1">
    <source>
        <dbReference type="ARBA" id="ARBA00004651"/>
    </source>
</evidence>
<comment type="subcellular location">
    <subcellularLocation>
        <location evidence="1">Cell membrane</location>
        <topology evidence="1">Multi-pass membrane protein</topology>
    </subcellularLocation>
</comment>
<protein>
    <submittedName>
        <fullName evidence="9">DUF2029 domain-containing protein</fullName>
    </submittedName>
</protein>
<dbReference type="GO" id="GO:0005886">
    <property type="term" value="C:plasma membrane"/>
    <property type="evidence" value="ECO:0007669"/>
    <property type="project" value="UniProtKB-SubCell"/>
</dbReference>
<dbReference type="GO" id="GO:0016758">
    <property type="term" value="F:hexosyltransferase activity"/>
    <property type="evidence" value="ECO:0007669"/>
    <property type="project" value="InterPro"/>
</dbReference>
<reference evidence="9 10" key="1">
    <citation type="journal article" date="2015" name="Antonie Van Leeuwenhoek">
        <title>Oricola cellulosilytica gen. nov., sp. nov., a cellulose-degrading bacterium of the family Phyllobacteriaceae isolated from surface seashore water, and emended descriptions of Mesorhizobium loti and Phyllobacterium myrsinacearum.</title>
        <authorList>
            <person name="Hameed A."/>
            <person name="Shahina M."/>
            <person name="Lai W.A."/>
            <person name="Lin S.Y."/>
            <person name="Young L.S."/>
            <person name="Liu Y.C."/>
            <person name="Hsu Y.H."/>
            <person name="Young C.C."/>
        </authorList>
    </citation>
    <scope>NUCLEOTIDE SEQUENCE [LARGE SCALE GENOMIC DNA]</scope>
    <source>
        <strain evidence="9 10">KCTC 52183</strain>
    </source>
</reference>
<keyword evidence="2" id="KW-1003">Cell membrane</keyword>
<keyword evidence="5 8" id="KW-1133">Transmembrane helix</keyword>
<evidence type="ECO:0000313" key="9">
    <source>
        <dbReference type="EMBL" id="TCD13175.1"/>
    </source>
</evidence>
<feature type="transmembrane region" description="Helical" evidence="8">
    <location>
        <begin position="307"/>
        <end position="337"/>
    </location>
</feature>
<evidence type="ECO:0000256" key="8">
    <source>
        <dbReference type="SAM" id="Phobius"/>
    </source>
</evidence>
<evidence type="ECO:0000256" key="3">
    <source>
        <dbReference type="ARBA" id="ARBA00022679"/>
    </source>
</evidence>
<evidence type="ECO:0000256" key="5">
    <source>
        <dbReference type="ARBA" id="ARBA00022989"/>
    </source>
</evidence>
<proteinExistence type="inferred from homology"/>